<keyword evidence="7" id="KW-1133">Transmembrane helix</keyword>
<dbReference type="PRINTS" id="PR00344">
    <property type="entry name" value="BCTRLSENSOR"/>
</dbReference>
<dbReference type="PROSITE" id="PS50109">
    <property type="entry name" value="HIS_KIN"/>
    <property type="match status" value="1"/>
</dbReference>
<gene>
    <name evidence="9" type="ORF">CATMQ487_33580</name>
</gene>
<dbReference type="SUPFAM" id="SSF47384">
    <property type="entry name" value="Homodimeric domain of signal transducing histidine kinase"/>
    <property type="match status" value="1"/>
</dbReference>
<evidence type="ECO:0000256" key="5">
    <source>
        <dbReference type="ARBA" id="ARBA00022679"/>
    </source>
</evidence>
<keyword evidence="5" id="KW-0808">Transferase</keyword>
<feature type="transmembrane region" description="Helical" evidence="7">
    <location>
        <begin position="169"/>
        <end position="191"/>
    </location>
</feature>
<dbReference type="InterPro" id="IPR003661">
    <property type="entry name" value="HisK_dim/P_dom"/>
</dbReference>
<dbReference type="Gene3D" id="6.10.340.10">
    <property type="match status" value="1"/>
</dbReference>
<dbReference type="EC" id="2.7.13.3" evidence="3"/>
<dbReference type="EMBL" id="AP025730">
    <property type="protein sequence ID" value="BDI06388.1"/>
    <property type="molecule type" value="Genomic_DNA"/>
</dbReference>
<accession>A0ABM7YPD9</accession>
<name>A0ABM7YPD9_9BURK</name>
<dbReference type="Proteomes" id="UP001057498">
    <property type="component" value="Chromosome"/>
</dbReference>
<dbReference type="InterPro" id="IPR005467">
    <property type="entry name" value="His_kinase_dom"/>
</dbReference>
<evidence type="ECO:0000256" key="3">
    <source>
        <dbReference type="ARBA" id="ARBA00012438"/>
    </source>
</evidence>
<dbReference type="Pfam" id="PF00512">
    <property type="entry name" value="HisKA"/>
    <property type="match status" value="1"/>
</dbReference>
<keyword evidence="6" id="KW-0418">Kinase</keyword>
<evidence type="ECO:0000256" key="6">
    <source>
        <dbReference type="ARBA" id="ARBA00022777"/>
    </source>
</evidence>
<comment type="subcellular location">
    <subcellularLocation>
        <location evidence="2">Membrane</location>
    </subcellularLocation>
</comment>
<reference evidence="9" key="1">
    <citation type="submission" date="2022-04" db="EMBL/GenBank/DDBJ databases">
        <title>Whole genome sequence of Sphaerotilus sp. FB-5.</title>
        <authorList>
            <person name="Takeda M."/>
            <person name="Narihara S."/>
            <person name="Akimoto M."/>
            <person name="Akimoto R."/>
            <person name="Nishiyashiki S."/>
            <person name="Murakami T."/>
        </authorList>
    </citation>
    <scope>NUCLEOTIDE SEQUENCE</scope>
    <source>
        <strain evidence="9">FB-5</strain>
    </source>
</reference>
<sequence>MSALSRFWYSASVHVKFLLIVIPAAMLMTVGGNVYLQHLAAQRLAQVAVDQFEEVGRRSARALSTEYWNFNTLQARAIVQSMLLMPNMVRVTSEELAQGRVVAGSPFQWRFEDATLAATDPTEQRTLEFPIQVQRAEGQAQAEAQAETVGHLTIVYSLAEQNRVSRNRFYLTLLLSTLLTSIVIAIVSYALSRAILKPIGRVSASARQSDEDFLPIELNAGDQLGQLVKAFNDLRARHIENTRLLQTARDDAIAANAAKSAFLAMMSHELRTPLNAVIGYSEMLKEELADEGVTPTTMSDLDKIKSAGKHLLELINSVLDLSKIEAGKIELEIGSVSVRQLVDYAASTVHPLIEPNGNRLVVDVPADIGQIDSDPTRLRQVLLNLLSNAAKFTRQGVITLTARREQAPGQPEQLVFDVQDTGIGMTPEQQGKLFQAFVQADTSTTREYGGTGLGLVISRRLCQLLGGDVTVRSVPGQGSCFTARVATHGHAPMGISGGGHAQDPAG</sequence>
<keyword evidence="4" id="KW-0597">Phosphoprotein</keyword>
<organism evidence="9 10">
    <name type="scientific">Sphaerotilus microaerophilus</name>
    <dbReference type="NCBI Taxonomy" id="2914710"/>
    <lineage>
        <taxon>Bacteria</taxon>
        <taxon>Pseudomonadati</taxon>
        <taxon>Pseudomonadota</taxon>
        <taxon>Betaproteobacteria</taxon>
        <taxon>Burkholderiales</taxon>
        <taxon>Sphaerotilaceae</taxon>
        <taxon>Sphaerotilus</taxon>
    </lineage>
</organism>
<dbReference type="Pfam" id="PF02518">
    <property type="entry name" value="HATPase_c"/>
    <property type="match status" value="1"/>
</dbReference>
<evidence type="ECO:0000313" key="9">
    <source>
        <dbReference type="EMBL" id="BDI06388.1"/>
    </source>
</evidence>
<dbReference type="InterPro" id="IPR036097">
    <property type="entry name" value="HisK_dim/P_sf"/>
</dbReference>
<dbReference type="Gene3D" id="1.10.287.130">
    <property type="match status" value="1"/>
</dbReference>
<dbReference type="CDD" id="cd16922">
    <property type="entry name" value="HATPase_EvgS-ArcB-TorS-like"/>
    <property type="match status" value="1"/>
</dbReference>
<dbReference type="SMART" id="SM00387">
    <property type="entry name" value="HATPase_c"/>
    <property type="match status" value="1"/>
</dbReference>
<keyword evidence="7" id="KW-0472">Membrane</keyword>
<dbReference type="InterPro" id="IPR036890">
    <property type="entry name" value="HATPase_C_sf"/>
</dbReference>
<evidence type="ECO:0000256" key="2">
    <source>
        <dbReference type="ARBA" id="ARBA00004370"/>
    </source>
</evidence>
<dbReference type="InterPro" id="IPR004358">
    <property type="entry name" value="Sig_transdc_His_kin-like_C"/>
</dbReference>
<dbReference type="CDD" id="cd06225">
    <property type="entry name" value="HAMP"/>
    <property type="match status" value="1"/>
</dbReference>
<dbReference type="CDD" id="cd00082">
    <property type="entry name" value="HisKA"/>
    <property type="match status" value="1"/>
</dbReference>
<dbReference type="Pfam" id="PF00672">
    <property type="entry name" value="HAMP"/>
    <property type="match status" value="1"/>
</dbReference>
<proteinExistence type="predicted"/>
<dbReference type="PANTHER" id="PTHR43047">
    <property type="entry name" value="TWO-COMPONENT HISTIDINE PROTEIN KINASE"/>
    <property type="match status" value="1"/>
</dbReference>
<dbReference type="SMART" id="SM00388">
    <property type="entry name" value="HisKA"/>
    <property type="match status" value="1"/>
</dbReference>
<dbReference type="InterPro" id="IPR003660">
    <property type="entry name" value="HAMP_dom"/>
</dbReference>
<dbReference type="RefSeq" id="WP_251969667.1">
    <property type="nucleotide sequence ID" value="NZ_AP025730.1"/>
</dbReference>
<evidence type="ECO:0000256" key="7">
    <source>
        <dbReference type="SAM" id="Phobius"/>
    </source>
</evidence>
<evidence type="ECO:0000259" key="8">
    <source>
        <dbReference type="PROSITE" id="PS50109"/>
    </source>
</evidence>
<keyword evidence="10" id="KW-1185">Reference proteome</keyword>
<comment type="catalytic activity">
    <reaction evidence="1">
        <text>ATP + protein L-histidine = ADP + protein N-phospho-L-histidine.</text>
        <dbReference type="EC" id="2.7.13.3"/>
    </reaction>
</comment>
<dbReference type="Gene3D" id="3.30.565.10">
    <property type="entry name" value="Histidine kinase-like ATPase, C-terminal domain"/>
    <property type="match status" value="1"/>
</dbReference>
<evidence type="ECO:0000313" key="10">
    <source>
        <dbReference type="Proteomes" id="UP001057498"/>
    </source>
</evidence>
<evidence type="ECO:0000256" key="4">
    <source>
        <dbReference type="ARBA" id="ARBA00022553"/>
    </source>
</evidence>
<keyword evidence="7" id="KW-0812">Transmembrane</keyword>
<protein>
    <recommendedName>
        <fullName evidence="3">histidine kinase</fullName>
        <ecNumber evidence="3">2.7.13.3</ecNumber>
    </recommendedName>
</protein>
<dbReference type="PANTHER" id="PTHR43047:SF63">
    <property type="entry name" value="HISTIDINE KINASE"/>
    <property type="match status" value="1"/>
</dbReference>
<evidence type="ECO:0000256" key="1">
    <source>
        <dbReference type="ARBA" id="ARBA00000085"/>
    </source>
</evidence>
<feature type="transmembrane region" description="Helical" evidence="7">
    <location>
        <begin position="17"/>
        <end position="36"/>
    </location>
</feature>
<dbReference type="InterPro" id="IPR003594">
    <property type="entry name" value="HATPase_dom"/>
</dbReference>
<feature type="domain" description="Histidine kinase" evidence="8">
    <location>
        <begin position="265"/>
        <end position="489"/>
    </location>
</feature>
<dbReference type="SUPFAM" id="SSF55874">
    <property type="entry name" value="ATPase domain of HSP90 chaperone/DNA topoisomerase II/histidine kinase"/>
    <property type="match status" value="1"/>
</dbReference>